<dbReference type="Pfam" id="PF03717">
    <property type="entry name" value="PBP_dimer"/>
    <property type="match status" value="1"/>
</dbReference>
<dbReference type="Proteomes" id="UP001060164">
    <property type="component" value="Chromosome"/>
</dbReference>
<dbReference type="SUPFAM" id="SSF56519">
    <property type="entry name" value="Penicillin binding protein dimerisation domain"/>
    <property type="match status" value="1"/>
</dbReference>
<dbReference type="InterPro" id="IPR005311">
    <property type="entry name" value="PBP_dimer"/>
</dbReference>
<gene>
    <name evidence="6" type="ORF">NQ502_14100</name>
</gene>
<dbReference type="InterPro" id="IPR036138">
    <property type="entry name" value="PBP_dimer_sf"/>
</dbReference>
<evidence type="ECO:0000259" key="5">
    <source>
        <dbReference type="Pfam" id="PF03717"/>
    </source>
</evidence>
<dbReference type="SUPFAM" id="SSF56601">
    <property type="entry name" value="beta-lactamase/transpeptidase-like"/>
    <property type="match status" value="1"/>
</dbReference>
<proteinExistence type="inferred from homology"/>
<evidence type="ECO:0000313" key="6">
    <source>
        <dbReference type="EMBL" id="UWP58504.1"/>
    </source>
</evidence>
<evidence type="ECO:0000256" key="2">
    <source>
        <dbReference type="ARBA" id="ARBA00007171"/>
    </source>
</evidence>
<feature type="domain" description="Penicillin-binding protein transpeptidase" evidence="4">
    <location>
        <begin position="244"/>
        <end position="564"/>
    </location>
</feature>
<evidence type="ECO:0000256" key="1">
    <source>
        <dbReference type="ARBA" id="ARBA00004370"/>
    </source>
</evidence>
<dbReference type="InterPro" id="IPR001460">
    <property type="entry name" value="PCN-bd_Tpept"/>
</dbReference>
<dbReference type="Gene3D" id="3.40.710.10">
    <property type="entry name" value="DD-peptidase/beta-lactamase superfamily"/>
    <property type="match status" value="1"/>
</dbReference>
<dbReference type="Gene3D" id="3.90.1310.10">
    <property type="entry name" value="Penicillin-binding protein 2a (Domain 2)"/>
    <property type="match status" value="1"/>
</dbReference>
<dbReference type="Pfam" id="PF00905">
    <property type="entry name" value="Transpeptidase"/>
    <property type="match status" value="1"/>
</dbReference>
<dbReference type="InterPro" id="IPR050515">
    <property type="entry name" value="Beta-lactam/transpept"/>
</dbReference>
<keyword evidence="7" id="KW-1185">Reference proteome</keyword>
<accession>A0ABY5VDQ8</accession>
<evidence type="ECO:0000313" key="7">
    <source>
        <dbReference type="Proteomes" id="UP001060164"/>
    </source>
</evidence>
<evidence type="ECO:0000259" key="4">
    <source>
        <dbReference type="Pfam" id="PF00905"/>
    </source>
</evidence>
<organism evidence="6 7">
    <name type="scientific">Ruminococcus gauvreauii</name>
    <dbReference type="NCBI Taxonomy" id="438033"/>
    <lineage>
        <taxon>Bacteria</taxon>
        <taxon>Bacillati</taxon>
        <taxon>Bacillota</taxon>
        <taxon>Clostridia</taxon>
        <taxon>Eubacteriales</taxon>
        <taxon>Oscillospiraceae</taxon>
        <taxon>Ruminococcus</taxon>
    </lineage>
</organism>
<comment type="similarity">
    <text evidence="2">Belongs to the transpeptidase family.</text>
</comment>
<dbReference type="PANTHER" id="PTHR30627">
    <property type="entry name" value="PEPTIDOGLYCAN D,D-TRANSPEPTIDASE"/>
    <property type="match status" value="1"/>
</dbReference>
<feature type="domain" description="Penicillin-binding protein dimerisation" evidence="5">
    <location>
        <begin position="55"/>
        <end position="201"/>
    </location>
</feature>
<dbReference type="PANTHER" id="PTHR30627:SF1">
    <property type="entry name" value="PEPTIDOGLYCAN D,D-TRANSPEPTIDASE FTSI"/>
    <property type="match status" value="1"/>
</dbReference>
<dbReference type="InterPro" id="IPR012338">
    <property type="entry name" value="Beta-lactam/transpept-like"/>
</dbReference>
<reference evidence="6" key="1">
    <citation type="journal article" date="2022" name="Cell">
        <title>Design, construction, and in vivo augmentation of a complex gut microbiome.</title>
        <authorList>
            <person name="Cheng A.G."/>
            <person name="Ho P.Y."/>
            <person name="Aranda-Diaz A."/>
            <person name="Jain S."/>
            <person name="Yu F.B."/>
            <person name="Meng X."/>
            <person name="Wang M."/>
            <person name="Iakiviak M."/>
            <person name="Nagashima K."/>
            <person name="Zhao A."/>
            <person name="Murugkar P."/>
            <person name="Patil A."/>
            <person name="Atabakhsh K."/>
            <person name="Weakley A."/>
            <person name="Yan J."/>
            <person name="Brumbaugh A.R."/>
            <person name="Higginbottom S."/>
            <person name="Dimas A."/>
            <person name="Shiver A.L."/>
            <person name="Deutschbauer A."/>
            <person name="Neff N."/>
            <person name="Sonnenburg J.L."/>
            <person name="Huang K.C."/>
            <person name="Fischbach M.A."/>
        </authorList>
    </citation>
    <scope>NUCLEOTIDE SEQUENCE</scope>
    <source>
        <strain evidence="6">DSM 19829</strain>
    </source>
</reference>
<protein>
    <submittedName>
        <fullName evidence="6">Penicillin-binding transpeptidase domain-containing protein</fullName>
    </submittedName>
</protein>
<dbReference type="EMBL" id="CP102290">
    <property type="protein sequence ID" value="UWP58504.1"/>
    <property type="molecule type" value="Genomic_DNA"/>
</dbReference>
<keyword evidence="3" id="KW-0472">Membrane</keyword>
<comment type="subcellular location">
    <subcellularLocation>
        <location evidence="1">Membrane</location>
    </subcellularLocation>
</comment>
<name>A0ABY5VDQ8_9FIRM</name>
<evidence type="ECO:0000256" key="3">
    <source>
        <dbReference type="ARBA" id="ARBA00023136"/>
    </source>
</evidence>
<sequence>MRKNKTYNKKKTVIVFLACILMLLGLAGRLVYLMVVRSDYYARKADELHERERDIKAARGKIIDCKGVVLADNRAVCTISVIHSQIKEKDKVISMLVTELGLTQEEATKRVEKVSSIERIKTNVPKETGDKIREYNLAGVKVDEDFKRFYPYDEVASRVLGFTGGDNQGIIGLEVAYDSVLEGINGKILTTTDARGVEVDEIGESRVEAVAGYNLHISMDYNIQKYVQQAALKVMEEKEADRVSILLMNPQNGEIYAMVNVPEFDLNDPFTLPEGTDTSGKSEEQIQDLRNQMWRNVCINDTYEPGSTFKIITASAGLEEGVVTLDDTFSCPGFRVVEDRRIHCHKRTGHGAETFLQAAENSCNPVFIDVGLRLGVDNFYKYFKQFGLLEKTGIDLPGEAATIMHKKENVGLVELATISFGQSFQITPIQLATTASSLVNGGTRVTPHFGVEVRDDDGVLIEKLEYKTKEHIVSAETSETMRYILEKVVSEGSGKNAYIEGYTIGGKTATSQTLPRSANIYISSFLGFAPAENPRVLGICIIHNPQGVYYGGTIAAPVMRDIFENVLPYLKIEKQSATKETGDSQNS</sequence>